<dbReference type="Proteomes" id="UP001140560">
    <property type="component" value="Unassembled WGS sequence"/>
</dbReference>
<dbReference type="EMBL" id="JAPEUY010000007">
    <property type="protein sequence ID" value="KAJ4371406.1"/>
    <property type="molecule type" value="Genomic_DNA"/>
</dbReference>
<feature type="domain" description="C3H1-type" evidence="3">
    <location>
        <begin position="135"/>
        <end position="164"/>
    </location>
</feature>
<dbReference type="GO" id="GO:0008270">
    <property type="term" value="F:zinc ion binding"/>
    <property type="evidence" value="ECO:0007669"/>
    <property type="project" value="UniProtKB-KW"/>
</dbReference>
<keyword evidence="5" id="KW-1185">Reference proteome</keyword>
<comment type="caution">
    <text evidence="4">The sequence shown here is derived from an EMBL/GenBank/DDBJ whole genome shotgun (WGS) entry which is preliminary data.</text>
</comment>
<feature type="compositionally biased region" description="Low complexity" evidence="2">
    <location>
        <begin position="292"/>
        <end position="304"/>
    </location>
</feature>
<evidence type="ECO:0000313" key="5">
    <source>
        <dbReference type="Proteomes" id="UP001140560"/>
    </source>
</evidence>
<proteinExistence type="predicted"/>
<protein>
    <recommendedName>
        <fullName evidence="3">C3H1-type domain-containing protein</fullName>
    </recommendedName>
</protein>
<feature type="compositionally biased region" description="Polar residues" evidence="2">
    <location>
        <begin position="317"/>
        <end position="328"/>
    </location>
</feature>
<dbReference type="OrthoDB" id="5355510at2759"/>
<feature type="compositionally biased region" description="Basic residues" evidence="2">
    <location>
        <begin position="446"/>
        <end position="456"/>
    </location>
</feature>
<keyword evidence="1" id="KW-0863">Zinc-finger</keyword>
<feature type="zinc finger region" description="C3H1-type" evidence="1">
    <location>
        <begin position="135"/>
        <end position="164"/>
    </location>
</feature>
<organism evidence="4 5">
    <name type="scientific">Neocucurbitaria cava</name>
    <dbReference type="NCBI Taxonomy" id="798079"/>
    <lineage>
        <taxon>Eukaryota</taxon>
        <taxon>Fungi</taxon>
        <taxon>Dikarya</taxon>
        <taxon>Ascomycota</taxon>
        <taxon>Pezizomycotina</taxon>
        <taxon>Dothideomycetes</taxon>
        <taxon>Pleosporomycetidae</taxon>
        <taxon>Pleosporales</taxon>
        <taxon>Pleosporineae</taxon>
        <taxon>Cucurbitariaceae</taxon>
        <taxon>Neocucurbitaria</taxon>
    </lineage>
</organism>
<dbReference type="AlphaFoldDB" id="A0A9W8YB09"/>
<keyword evidence="1" id="KW-0479">Metal-binding</keyword>
<feature type="region of interest" description="Disordered" evidence="2">
    <location>
        <begin position="279"/>
        <end position="481"/>
    </location>
</feature>
<evidence type="ECO:0000259" key="3">
    <source>
        <dbReference type="PROSITE" id="PS50103"/>
    </source>
</evidence>
<feature type="compositionally biased region" description="Basic and acidic residues" evidence="2">
    <location>
        <begin position="372"/>
        <end position="381"/>
    </location>
</feature>
<name>A0A9W8YB09_9PLEO</name>
<accession>A0A9W8YB09</accession>
<evidence type="ECO:0000256" key="1">
    <source>
        <dbReference type="PROSITE-ProRule" id="PRU00723"/>
    </source>
</evidence>
<dbReference type="InterPro" id="IPR000571">
    <property type="entry name" value="Znf_CCCH"/>
</dbReference>
<evidence type="ECO:0000256" key="2">
    <source>
        <dbReference type="SAM" id="MobiDB-lite"/>
    </source>
</evidence>
<feature type="compositionally biased region" description="Basic and acidic residues" evidence="2">
    <location>
        <begin position="334"/>
        <end position="346"/>
    </location>
</feature>
<reference evidence="4" key="1">
    <citation type="submission" date="2022-10" db="EMBL/GenBank/DDBJ databases">
        <title>Tapping the CABI collections for fungal endophytes: first genome assemblies for Collariella, Neodidymelliopsis, Ascochyta clinopodiicola, Didymella pomorum, Didymosphaeria variabile, Neocosmospora piperis and Neocucurbitaria cava.</title>
        <authorList>
            <person name="Hill R."/>
        </authorList>
    </citation>
    <scope>NUCLEOTIDE SEQUENCE</scope>
    <source>
        <strain evidence="4">IMI 356814</strain>
    </source>
</reference>
<feature type="compositionally biased region" description="Polar residues" evidence="2">
    <location>
        <begin position="418"/>
        <end position="428"/>
    </location>
</feature>
<dbReference type="PROSITE" id="PS50103">
    <property type="entry name" value="ZF_C3H1"/>
    <property type="match status" value="1"/>
</dbReference>
<sequence length="481" mass="52934">MALPFHLHGVPRQLSHRQMSEEGWKYLMETDEAPSTIPVQAPTALSSPLPVAKPQFRAPDHHVRHDSPLPQAEAAAAGPFLPAAAENVSEPARSPSVALSNNSPSLTDSFASIYQKDAQRLGYRTSYPSGIAPDPAKKEYCTHWIKTGECAFISIGCKFKHEMPTTEKLRELGFTQGMPRWWKEKSAVAVRGPTWMQRRLAHGNEDEEQPALRSFLDPSTFTNNRTEGCGIVQGSIPHHEDRLRMELGTGTTITQREALPLVSAQALSQPASRLPDLLIDLDETPAPPPPSLHSSDSSSVSDESSGTHISSRAFRSPTLSPVAKSSPSVFVGDADLKTESKQKGREPAAGPHLRRYSQISWASESSEEEVEPDKPLLEKPKSVSHKPTRRPTAPAKQHGLANSKHATTQGKRAEHTSRSGNRRQTQPKPNEITLPELHSKIEQLHRAVHRKEKVKKGTSNNEGRGQAIRSTDSLTRRKLSK</sequence>
<keyword evidence="1" id="KW-0862">Zinc</keyword>
<gene>
    <name evidence="4" type="ORF">N0V83_004623</name>
</gene>
<feature type="compositionally biased region" description="Polar residues" evidence="2">
    <location>
        <begin position="457"/>
        <end position="473"/>
    </location>
</feature>
<evidence type="ECO:0000313" key="4">
    <source>
        <dbReference type="EMBL" id="KAJ4371406.1"/>
    </source>
</evidence>